<protein>
    <submittedName>
        <fullName evidence="1">Uncharacterized protein</fullName>
    </submittedName>
</protein>
<organism evidence="1 2">
    <name type="scientific">Araneus ventricosus</name>
    <name type="common">Orbweaver spider</name>
    <name type="synonym">Epeira ventricosa</name>
    <dbReference type="NCBI Taxonomy" id="182803"/>
    <lineage>
        <taxon>Eukaryota</taxon>
        <taxon>Metazoa</taxon>
        <taxon>Ecdysozoa</taxon>
        <taxon>Arthropoda</taxon>
        <taxon>Chelicerata</taxon>
        <taxon>Arachnida</taxon>
        <taxon>Araneae</taxon>
        <taxon>Araneomorphae</taxon>
        <taxon>Entelegynae</taxon>
        <taxon>Araneoidea</taxon>
        <taxon>Araneidae</taxon>
        <taxon>Araneus</taxon>
    </lineage>
</organism>
<dbReference type="AlphaFoldDB" id="A0A4Y2AE40"/>
<reference evidence="1 2" key="1">
    <citation type="journal article" date="2019" name="Sci. Rep.">
        <title>Orb-weaving spider Araneus ventricosus genome elucidates the spidroin gene catalogue.</title>
        <authorList>
            <person name="Kono N."/>
            <person name="Nakamura H."/>
            <person name="Ohtoshi R."/>
            <person name="Moran D.A.P."/>
            <person name="Shinohara A."/>
            <person name="Yoshida Y."/>
            <person name="Fujiwara M."/>
            <person name="Mori M."/>
            <person name="Tomita M."/>
            <person name="Arakawa K."/>
        </authorList>
    </citation>
    <scope>NUCLEOTIDE SEQUENCE [LARGE SCALE GENOMIC DNA]</scope>
</reference>
<keyword evidence="2" id="KW-1185">Reference proteome</keyword>
<comment type="caution">
    <text evidence="1">The sequence shown here is derived from an EMBL/GenBank/DDBJ whole genome shotgun (WGS) entry which is preliminary data.</text>
</comment>
<dbReference type="Proteomes" id="UP000499080">
    <property type="component" value="Unassembled WGS sequence"/>
</dbReference>
<proteinExistence type="predicted"/>
<accession>A0A4Y2AE40</accession>
<name>A0A4Y2AE40_ARAVE</name>
<sequence>NGAPDVIANDTAPMLLVSTCLQFEPRQKVEGLKLATDHV</sequence>
<dbReference type="EMBL" id="BGPR01080259">
    <property type="protein sequence ID" value="GBL77970.1"/>
    <property type="molecule type" value="Genomic_DNA"/>
</dbReference>
<evidence type="ECO:0000313" key="1">
    <source>
        <dbReference type="EMBL" id="GBL77970.1"/>
    </source>
</evidence>
<feature type="non-terminal residue" evidence="1">
    <location>
        <position position="1"/>
    </location>
</feature>
<gene>
    <name evidence="1" type="ORF">AVEN_258288_1</name>
</gene>
<evidence type="ECO:0000313" key="2">
    <source>
        <dbReference type="Proteomes" id="UP000499080"/>
    </source>
</evidence>